<dbReference type="GO" id="GO:0016020">
    <property type="term" value="C:membrane"/>
    <property type="evidence" value="ECO:0007669"/>
    <property type="project" value="UniProtKB-SubCell"/>
</dbReference>
<keyword evidence="2 5" id="KW-0812">Transmembrane</keyword>
<evidence type="ECO:0000256" key="5">
    <source>
        <dbReference type="SAM" id="Phobius"/>
    </source>
</evidence>
<evidence type="ECO:0000256" key="2">
    <source>
        <dbReference type="ARBA" id="ARBA00022692"/>
    </source>
</evidence>
<reference evidence="6" key="1">
    <citation type="submission" date="2020-01" db="EMBL/GenBank/DDBJ databases">
        <authorList>
            <person name="Meier V. D."/>
            <person name="Meier V D."/>
        </authorList>
    </citation>
    <scope>NUCLEOTIDE SEQUENCE</scope>
    <source>
        <strain evidence="6">HLG_WM_MAG_03</strain>
    </source>
</reference>
<evidence type="ECO:0000256" key="1">
    <source>
        <dbReference type="ARBA" id="ARBA00004141"/>
    </source>
</evidence>
<proteinExistence type="predicted"/>
<keyword evidence="4 5" id="KW-0472">Membrane</keyword>
<dbReference type="Pfam" id="PF07681">
    <property type="entry name" value="DoxX"/>
    <property type="match status" value="1"/>
</dbReference>
<protein>
    <submittedName>
        <fullName evidence="6">Membrane protein containing DoxX domain</fullName>
    </submittedName>
</protein>
<evidence type="ECO:0000256" key="4">
    <source>
        <dbReference type="ARBA" id="ARBA00023136"/>
    </source>
</evidence>
<sequence length="125" mass="13995">MEKNALRFLTVSLAVLLLFHGVDKIVNGIGSIEEMLEKLKIPYAQYIAYGVYIGEVLAPLMLVFNHFIRIALILISINMLVAIVLAHGTTLLTLSKHGAWSIETPMLYLVVSVTLFLLYTHKKIL</sequence>
<evidence type="ECO:0000256" key="3">
    <source>
        <dbReference type="ARBA" id="ARBA00022989"/>
    </source>
</evidence>
<accession>A0A6S6RSJ4</accession>
<feature type="transmembrane region" description="Helical" evidence="5">
    <location>
        <begin position="71"/>
        <end position="92"/>
    </location>
</feature>
<dbReference type="AlphaFoldDB" id="A0A6S6RSJ4"/>
<organism evidence="6">
    <name type="scientific">uncultured Sulfurovum sp</name>
    <dbReference type="NCBI Taxonomy" id="269237"/>
    <lineage>
        <taxon>Bacteria</taxon>
        <taxon>Pseudomonadati</taxon>
        <taxon>Campylobacterota</taxon>
        <taxon>Epsilonproteobacteria</taxon>
        <taxon>Campylobacterales</taxon>
        <taxon>Sulfurovaceae</taxon>
        <taxon>Sulfurovum</taxon>
        <taxon>environmental samples</taxon>
    </lineage>
</organism>
<evidence type="ECO:0000313" key="6">
    <source>
        <dbReference type="EMBL" id="CAA6799095.1"/>
    </source>
</evidence>
<comment type="subcellular location">
    <subcellularLocation>
        <location evidence="1">Membrane</location>
        <topology evidence="1">Multi-pass membrane protein</topology>
    </subcellularLocation>
</comment>
<gene>
    <name evidence="6" type="ORF">HELGO_WM29621</name>
</gene>
<dbReference type="InterPro" id="IPR032808">
    <property type="entry name" value="DoxX"/>
</dbReference>
<feature type="transmembrane region" description="Helical" evidence="5">
    <location>
        <begin position="98"/>
        <end position="119"/>
    </location>
</feature>
<name>A0A6S6RSJ4_9BACT</name>
<feature type="transmembrane region" description="Helical" evidence="5">
    <location>
        <begin position="44"/>
        <end position="64"/>
    </location>
</feature>
<dbReference type="EMBL" id="CACVAR010000029">
    <property type="protein sequence ID" value="CAA6799095.1"/>
    <property type="molecule type" value="Genomic_DNA"/>
</dbReference>
<keyword evidence="3 5" id="KW-1133">Transmembrane helix</keyword>